<evidence type="ECO:0000256" key="11">
    <source>
        <dbReference type="ARBA" id="ARBA00022989"/>
    </source>
</evidence>
<dbReference type="Proteomes" id="UP000741360">
    <property type="component" value="Unassembled WGS sequence"/>
</dbReference>
<dbReference type="SUPFAM" id="SSF158472">
    <property type="entry name" value="HAMP domain-like"/>
    <property type="match status" value="1"/>
</dbReference>
<dbReference type="SMART" id="SM00387">
    <property type="entry name" value="HATPase_c"/>
    <property type="match status" value="1"/>
</dbReference>
<dbReference type="NCBIfam" id="TIGR00229">
    <property type="entry name" value="sensory_box"/>
    <property type="match status" value="1"/>
</dbReference>
<reference evidence="19" key="1">
    <citation type="submission" date="2020-07" db="EMBL/GenBank/DDBJ databases">
        <title>Huge and variable diversity of episymbiotic CPR bacteria and DPANN archaea in groundwater ecosystems.</title>
        <authorList>
            <person name="He C.Y."/>
            <person name="Keren R."/>
            <person name="Whittaker M."/>
            <person name="Farag I.F."/>
            <person name="Doudna J."/>
            <person name="Cate J.H.D."/>
            <person name="Banfield J.F."/>
        </authorList>
    </citation>
    <scope>NUCLEOTIDE SEQUENCE</scope>
    <source>
        <strain evidence="19">NC_groundwater_717_Ag_S-0.2um_59_8</strain>
    </source>
</reference>
<evidence type="ECO:0000256" key="9">
    <source>
        <dbReference type="ARBA" id="ARBA00022777"/>
    </source>
</evidence>
<dbReference type="AlphaFoldDB" id="A0A932GPE1"/>
<evidence type="ECO:0000256" key="8">
    <source>
        <dbReference type="ARBA" id="ARBA00022741"/>
    </source>
</evidence>
<keyword evidence="6" id="KW-0808">Transferase</keyword>
<dbReference type="InterPro" id="IPR005467">
    <property type="entry name" value="His_kinase_dom"/>
</dbReference>
<feature type="transmembrane region" description="Helical" evidence="14">
    <location>
        <begin position="162"/>
        <end position="182"/>
    </location>
</feature>
<dbReference type="InterPro" id="IPR003594">
    <property type="entry name" value="HATPase_dom"/>
</dbReference>
<dbReference type="InterPro" id="IPR003661">
    <property type="entry name" value="HisK_dim/P_dom"/>
</dbReference>
<organism evidence="19 20">
    <name type="scientific">Tectimicrobiota bacterium</name>
    <dbReference type="NCBI Taxonomy" id="2528274"/>
    <lineage>
        <taxon>Bacteria</taxon>
        <taxon>Pseudomonadati</taxon>
        <taxon>Nitrospinota/Tectimicrobiota group</taxon>
        <taxon>Candidatus Tectimicrobiota</taxon>
    </lineage>
</organism>
<evidence type="ECO:0000256" key="2">
    <source>
        <dbReference type="ARBA" id="ARBA00004651"/>
    </source>
</evidence>
<dbReference type="SUPFAM" id="SSF55785">
    <property type="entry name" value="PYP-like sensor domain (PAS domain)"/>
    <property type="match status" value="1"/>
</dbReference>
<dbReference type="InterPro" id="IPR035965">
    <property type="entry name" value="PAS-like_dom_sf"/>
</dbReference>
<evidence type="ECO:0000259" key="17">
    <source>
        <dbReference type="PROSITE" id="PS50113"/>
    </source>
</evidence>
<dbReference type="EMBL" id="JACPSX010000138">
    <property type="protein sequence ID" value="MBI3014878.1"/>
    <property type="molecule type" value="Genomic_DNA"/>
</dbReference>
<dbReference type="SUPFAM" id="SSF55874">
    <property type="entry name" value="ATPase domain of HSP90 chaperone/DNA topoisomerase II/histidine kinase"/>
    <property type="match status" value="1"/>
</dbReference>
<feature type="domain" description="PAC" evidence="17">
    <location>
        <begin position="327"/>
        <end position="379"/>
    </location>
</feature>
<evidence type="ECO:0000313" key="19">
    <source>
        <dbReference type="EMBL" id="MBI3014878.1"/>
    </source>
</evidence>
<dbReference type="Gene3D" id="3.30.450.20">
    <property type="entry name" value="PAS domain"/>
    <property type="match status" value="2"/>
</dbReference>
<dbReference type="PANTHER" id="PTHR43065">
    <property type="entry name" value="SENSOR HISTIDINE KINASE"/>
    <property type="match status" value="1"/>
</dbReference>
<feature type="domain" description="HAMP" evidence="18">
    <location>
        <begin position="183"/>
        <end position="235"/>
    </location>
</feature>
<evidence type="ECO:0000256" key="10">
    <source>
        <dbReference type="ARBA" id="ARBA00022840"/>
    </source>
</evidence>
<dbReference type="CDD" id="cd06225">
    <property type="entry name" value="HAMP"/>
    <property type="match status" value="1"/>
</dbReference>
<dbReference type="InterPro" id="IPR036890">
    <property type="entry name" value="HATPase_C_sf"/>
</dbReference>
<gene>
    <name evidence="19" type="ORF">HYY65_07455</name>
</gene>
<keyword evidence="5" id="KW-0597">Phosphoprotein</keyword>
<feature type="domain" description="PAS" evidence="16">
    <location>
        <begin position="261"/>
        <end position="299"/>
    </location>
</feature>
<dbReference type="PRINTS" id="PR00344">
    <property type="entry name" value="BCTRLSENSOR"/>
</dbReference>
<name>A0A932GPE1_UNCTE</name>
<dbReference type="PROSITE" id="PS50885">
    <property type="entry name" value="HAMP"/>
    <property type="match status" value="1"/>
</dbReference>
<protein>
    <recommendedName>
        <fullName evidence="3">histidine kinase</fullName>
        <ecNumber evidence="3">2.7.13.3</ecNumber>
    </recommendedName>
</protein>
<evidence type="ECO:0000256" key="14">
    <source>
        <dbReference type="SAM" id="Phobius"/>
    </source>
</evidence>
<accession>A0A932GPE1</accession>
<feature type="domain" description="Histidine kinase" evidence="15">
    <location>
        <begin position="392"/>
        <end position="608"/>
    </location>
</feature>
<dbReference type="GO" id="GO:0000155">
    <property type="term" value="F:phosphorelay sensor kinase activity"/>
    <property type="evidence" value="ECO:0007669"/>
    <property type="project" value="InterPro"/>
</dbReference>
<dbReference type="GO" id="GO:0005886">
    <property type="term" value="C:plasma membrane"/>
    <property type="evidence" value="ECO:0007669"/>
    <property type="project" value="UniProtKB-SubCell"/>
</dbReference>
<comment type="caution">
    <text evidence="19">The sequence shown here is derived from an EMBL/GenBank/DDBJ whole genome shotgun (WGS) entry which is preliminary data.</text>
</comment>
<evidence type="ECO:0000256" key="7">
    <source>
        <dbReference type="ARBA" id="ARBA00022692"/>
    </source>
</evidence>
<sequence length="613" mass="66974">MAVCLLVVLLISGIAVIVERGERRALIDQVRKRAVATASNVAAVSTSALLTYNYVTLEQNAARVAREEDVLYVIILDREGKVAAHSSRSELQGTVMADPVSRRAGASREILVQAATFSGTADPLYDVAVPVYIKESPEKWGTVRVGISLGPMRRAIARSRQGIALMGLVAIALGGAGALLLARRITSPIARLVHGAVEVGKGNLDQQIPLSTGDEIGTLARTFNEMTNNLRTSRLSVESAHRELKSQYKEISFLKDYNDNVLKSMTSGVLTLDLGGRIVTVNQAAVQITGLAAEDMVGKPCEPLFPGSPELPEALLDVLRKERRTPQVIHLRYPRPDGKTLFLEMTTVGLQEETGKLIGALGVIRDLTHERELEEQLRRADRLAALGTMAAGIAHEIKNPLTSLKTFAQLFPKRSGDPGFQKKFTEIVPHELERIHLLAEDLMELARPTQMHLRPADVHSLIDRVLKTHEDMMKGQGIEFRFHPEPTSHPQPLVDPEYLYRALTNLVLNAIQAMPAGGLLEIRTGVEAFTNGDREDPHFVLHVRDTGTGIPGDKLGDLFTPFFTTKAKGTGLGLAITHKIVEGHGGQIRVESRMGMGTQFSVSLPLRGISRRI</sequence>
<dbReference type="InterPro" id="IPR000014">
    <property type="entry name" value="PAS"/>
</dbReference>
<dbReference type="InterPro" id="IPR003660">
    <property type="entry name" value="HAMP_dom"/>
</dbReference>
<dbReference type="InterPro" id="IPR000700">
    <property type="entry name" value="PAS-assoc_C"/>
</dbReference>
<dbReference type="InterPro" id="IPR004358">
    <property type="entry name" value="Sig_transdc_His_kin-like_C"/>
</dbReference>
<dbReference type="Pfam" id="PF02518">
    <property type="entry name" value="HATPase_c"/>
    <property type="match status" value="1"/>
</dbReference>
<dbReference type="Gene3D" id="3.30.565.10">
    <property type="entry name" value="Histidine kinase-like ATPase, C-terminal domain"/>
    <property type="match status" value="1"/>
</dbReference>
<dbReference type="PROSITE" id="PS50112">
    <property type="entry name" value="PAS"/>
    <property type="match status" value="1"/>
</dbReference>
<dbReference type="SMART" id="SM00388">
    <property type="entry name" value="HisKA"/>
    <property type="match status" value="1"/>
</dbReference>
<dbReference type="PANTHER" id="PTHR43065:SF10">
    <property type="entry name" value="PEROXIDE STRESS-ACTIVATED HISTIDINE KINASE MAK3"/>
    <property type="match status" value="1"/>
</dbReference>
<evidence type="ECO:0000256" key="1">
    <source>
        <dbReference type="ARBA" id="ARBA00000085"/>
    </source>
</evidence>
<dbReference type="SMART" id="SM00091">
    <property type="entry name" value="PAS"/>
    <property type="match status" value="1"/>
</dbReference>
<evidence type="ECO:0000256" key="12">
    <source>
        <dbReference type="ARBA" id="ARBA00023012"/>
    </source>
</evidence>
<dbReference type="EC" id="2.7.13.3" evidence="3"/>
<dbReference type="Gene3D" id="6.10.340.10">
    <property type="match status" value="1"/>
</dbReference>
<dbReference type="PROSITE" id="PS50109">
    <property type="entry name" value="HIS_KIN"/>
    <property type="match status" value="1"/>
</dbReference>
<evidence type="ECO:0000259" key="18">
    <source>
        <dbReference type="PROSITE" id="PS50885"/>
    </source>
</evidence>
<evidence type="ECO:0000256" key="5">
    <source>
        <dbReference type="ARBA" id="ARBA00022553"/>
    </source>
</evidence>
<keyword evidence="9" id="KW-0418">Kinase</keyword>
<dbReference type="CDD" id="cd00082">
    <property type="entry name" value="HisKA"/>
    <property type="match status" value="1"/>
</dbReference>
<keyword evidence="12" id="KW-0902">Two-component regulatory system</keyword>
<proteinExistence type="predicted"/>
<keyword evidence="8" id="KW-0547">Nucleotide-binding</keyword>
<dbReference type="InterPro" id="IPR029151">
    <property type="entry name" value="Sensor-like_sf"/>
</dbReference>
<dbReference type="SUPFAM" id="SSF47384">
    <property type="entry name" value="Homodimeric domain of signal transducing histidine kinase"/>
    <property type="match status" value="1"/>
</dbReference>
<comment type="catalytic activity">
    <reaction evidence="1">
        <text>ATP + protein L-histidine = ADP + protein N-phospho-L-histidine.</text>
        <dbReference type="EC" id="2.7.13.3"/>
    </reaction>
</comment>
<dbReference type="Pfam" id="PF00672">
    <property type="entry name" value="HAMP"/>
    <property type="match status" value="1"/>
</dbReference>
<evidence type="ECO:0000256" key="3">
    <source>
        <dbReference type="ARBA" id="ARBA00012438"/>
    </source>
</evidence>
<evidence type="ECO:0000256" key="6">
    <source>
        <dbReference type="ARBA" id="ARBA00022679"/>
    </source>
</evidence>
<dbReference type="GO" id="GO:0005524">
    <property type="term" value="F:ATP binding"/>
    <property type="evidence" value="ECO:0007669"/>
    <property type="project" value="UniProtKB-KW"/>
</dbReference>
<dbReference type="PROSITE" id="PS50113">
    <property type="entry name" value="PAC"/>
    <property type="match status" value="1"/>
</dbReference>
<dbReference type="Pfam" id="PF17203">
    <property type="entry name" value="sCache_3_2"/>
    <property type="match status" value="1"/>
</dbReference>
<dbReference type="Gene3D" id="1.10.287.130">
    <property type="match status" value="1"/>
</dbReference>
<dbReference type="CDD" id="cd00130">
    <property type="entry name" value="PAS"/>
    <property type="match status" value="1"/>
</dbReference>
<dbReference type="SMART" id="SM00304">
    <property type="entry name" value="HAMP"/>
    <property type="match status" value="1"/>
</dbReference>
<dbReference type="InterPro" id="IPR033463">
    <property type="entry name" value="sCache_3"/>
</dbReference>
<comment type="subcellular location">
    <subcellularLocation>
        <location evidence="2">Cell membrane</location>
        <topology evidence="2">Multi-pass membrane protein</topology>
    </subcellularLocation>
</comment>
<keyword evidence="13 14" id="KW-0472">Membrane</keyword>
<keyword evidence="7 14" id="KW-0812">Transmembrane</keyword>
<evidence type="ECO:0000256" key="4">
    <source>
        <dbReference type="ARBA" id="ARBA00022475"/>
    </source>
</evidence>
<evidence type="ECO:0000259" key="15">
    <source>
        <dbReference type="PROSITE" id="PS50109"/>
    </source>
</evidence>
<keyword evidence="4" id="KW-1003">Cell membrane</keyword>
<evidence type="ECO:0000313" key="20">
    <source>
        <dbReference type="Proteomes" id="UP000741360"/>
    </source>
</evidence>
<dbReference type="InterPro" id="IPR036097">
    <property type="entry name" value="HisK_dim/P_sf"/>
</dbReference>
<keyword evidence="10" id="KW-0067">ATP-binding</keyword>
<dbReference type="Pfam" id="PF00512">
    <property type="entry name" value="HisKA"/>
    <property type="match status" value="1"/>
</dbReference>
<dbReference type="SUPFAM" id="SSF103190">
    <property type="entry name" value="Sensory domain-like"/>
    <property type="match status" value="1"/>
</dbReference>
<dbReference type="Pfam" id="PF13426">
    <property type="entry name" value="PAS_9"/>
    <property type="match status" value="1"/>
</dbReference>
<evidence type="ECO:0000256" key="13">
    <source>
        <dbReference type="ARBA" id="ARBA00023136"/>
    </source>
</evidence>
<evidence type="ECO:0000259" key="16">
    <source>
        <dbReference type="PROSITE" id="PS50112"/>
    </source>
</evidence>
<keyword evidence="11 14" id="KW-1133">Transmembrane helix</keyword>